<comment type="similarity">
    <text evidence="2 5">Belongs to the carotenoid/retinoid oxidoreductase family.</text>
</comment>
<dbReference type="EMBL" id="PHFL01000001">
    <property type="protein sequence ID" value="RFM25539.1"/>
    <property type="molecule type" value="Genomic_DNA"/>
</dbReference>
<dbReference type="GO" id="GO:0016491">
    <property type="term" value="F:oxidoreductase activity"/>
    <property type="evidence" value="ECO:0007669"/>
    <property type="project" value="UniProtKB-KW"/>
</dbReference>
<evidence type="ECO:0000256" key="5">
    <source>
        <dbReference type="RuleBase" id="RU362075"/>
    </source>
</evidence>
<name>A0A395M3Z9_9BACT</name>
<reference evidence="8" key="2">
    <citation type="submission" date="2017-08" db="EMBL/GenBank/DDBJ databases">
        <authorList>
            <person name="de Groot N.N."/>
        </authorList>
    </citation>
    <scope>NUCLEOTIDE SEQUENCE</scope>
    <source>
        <strain evidence="8">OS</strain>
    </source>
</reference>
<sequence length="491" mass="55765">MRKKVIVIGAGLGGLAAAMRLAYCGYEVHIFERNATVGGKMQELSSPDGVYRFDTGPTLITMPFVFENLFKDVGRQLSDYLTLVPLEASCKYFFADGSEFTAYCDLNRLREEVARVFPTQVRNFERYFAYIKKIYEATAENFIYNPLTFSRLFKTNPLQFFQIDAFSTVHRSNAKFFSDKRLVQFLDRFPTYVGASPYLAPATLNVIPFVELAFGGFYIRGGIYRLAEAYRRVAEELGATLHLNQDVKQILLKEKTAIGIELANGETVYADAIVSNDDAMHLYQTLLPNGKVPSWRLRRLEASCSGFVLCLGLAKAHPHLWHHNIFFSHDYEKEFADIFMHKIPPREPTIYISISCKSDEGHAPRGKENWFVLVNAPYLSDKFDWSRQKDAYRNVVIERLKALGFSDIESRIEFEAMITPQDLQIKYNAYRGSIYGISSNSRSAAFLRPQNRSPFVKRLYLATGSAHPGGGTPMVTLSGKFAAELLMQDLQ</sequence>
<comment type="caution">
    <text evidence="8">The sequence shown here is derived from an EMBL/GenBank/DDBJ whole genome shotgun (WGS) entry which is preliminary data.</text>
</comment>
<dbReference type="InterPro" id="IPR014105">
    <property type="entry name" value="Carotenoid/retinoid_OxRdtase"/>
</dbReference>
<dbReference type="NCBIfam" id="TIGR02734">
    <property type="entry name" value="crtI_fam"/>
    <property type="match status" value="1"/>
</dbReference>
<accession>A0A395M3Z9</accession>
<evidence type="ECO:0000256" key="2">
    <source>
        <dbReference type="ARBA" id="ARBA00006046"/>
    </source>
</evidence>
<evidence type="ECO:0000313" key="7">
    <source>
        <dbReference type="EMBL" id="RFM25340.1"/>
    </source>
</evidence>
<keyword evidence="3 5" id="KW-0125">Carotenoid biosynthesis</keyword>
<protein>
    <submittedName>
        <fullName evidence="8">Phytoene desaturase</fullName>
    </submittedName>
</protein>
<proteinExistence type="inferred from homology"/>
<dbReference type="Gene3D" id="3.50.50.60">
    <property type="entry name" value="FAD/NAD(P)-binding domain"/>
    <property type="match status" value="2"/>
</dbReference>
<dbReference type="InterPro" id="IPR002937">
    <property type="entry name" value="Amino_oxidase"/>
</dbReference>
<dbReference type="InterPro" id="IPR036188">
    <property type="entry name" value="FAD/NAD-bd_sf"/>
</dbReference>
<evidence type="ECO:0000259" key="6">
    <source>
        <dbReference type="Pfam" id="PF01593"/>
    </source>
</evidence>
<dbReference type="PANTHER" id="PTHR43734">
    <property type="entry name" value="PHYTOENE DESATURASE"/>
    <property type="match status" value="1"/>
</dbReference>
<evidence type="ECO:0000313" key="8">
    <source>
        <dbReference type="EMBL" id="RFM25539.1"/>
    </source>
</evidence>
<dbReference type="AlphaFoldDB" id="A0A395M3Z9"/>
<feature type="domain" description="Amine oxidase" evidence="6">
    <location>
        <begin position="12"/>
        <end position="486"/>
    </location>
</feature>
<dbReference type="SUPFAM" id="SSF51905">
    <property type="entry name" value="FAD/NAD(P)-binding domain"/>
    <property type="match status" value="1"/>
</dbReference>
<dbReference type="GO" id="GO:0016117">
    <property type="term" value="P:carotenoid biosynthetic process"/>
    <property type="evidence" value="ECO:0007669"/>
    <property type="project" value="UniProtKB-KW"/>
</dbReference>
<dbReference type="Pfam" id="PF01593">
    <property type="entry name" value="Amino_oxidase"/>
    <property type="match status" value="1"/>
</dbReference>
<evidence type="ECO:0000256" key="1">
    <source>
        <dbReference type="ARBA" id="ARBA00004829"/>
    </source>
</evidence>
<reference evidence="8 9" key="1">
    <citation type="journal article" date="2011" name="ISME J.">
        <title>Community ecology of hot spring cyanobacterial mats: predominant populations and their functional potential.</title>
        <authorList>
            <person name="Klatt C.G."/>
            <person name="Wood J.M."/>
            <person name="Rusch D.B."/>
            <person name="Bateson M.M."/>
            <person name="Hamamura N."/>
            <person name="Heidelberg J.F."/>
            <person name="Grossman A.R."/>
            <person name="Bhaya D."/>
            <person name="Cohan F.M."/>
            <person name="Kuhl M."/>
            <person name="Bryant D.A."/>
            <person name="Ward D.M."/>
        </authorList>
    </citation>
    <scope>NUCLEOTIDE SEQUENCE [LARGE SCALE GENOMIC DNA]</scope>
    <source>
        <strain evidence="8">OS</strain>
    </source>
</reference>
<dbReference type="PANTHER" id="PTHR43734:SF7">
    <property type="entry name" value="4,4'-DIAPONEUROSPORENE OXYGENASE"/>
    <property type="match status" value="1"/>
</dbReference>
<evidence type="ECO:0000256" key="4">
    <source>
        <dbReference type="ARBA" id="ARBA00023002"/>
    </source>
</evidence>
<dbReference type="EMBL" id="PHFL01000007">
    <property type="protein sequence ID" value="RFM25340.1"/>
    <property type="molecule type" value="Genomic_DNA"/>
</dbReference>
<evidence type="ECO:0000256" key="3">
    <source>
        <dbReference type="ARBA" id="ARBA00022746"/>
    </source>
</evidence>
<organism evidence="8 9">
    <name type="scientific">Candidatus Thermochlorobacter aerophilus</name>
    <dbReference type="NCBI Taxonomy" id="1868324"/>
    <lineage>
        <taxon>Bacteria</taxon>
        <taxon>Pseudomonadati</taxon>
        <taxon>Chlorobiota</taxon>
        <taxon>Chlorobiia</taxon>
        <taxon>Chlorobiales</taxon>
        <taxon>Candidatus Thermochlorobacteriaceae</taxon>
        <taxon>Candidatus Thermochlorobacter</taxon>
    </lineage>
</organism>
<dbReference type="Proteomes" id="UP000266389">
    <property type="component" value="Unassembled WGS sequence"/>
</dbReference>
<comment type="pathway">
    <text evidence="1 5">Carotenoid biosynthesis.</text>
</comment>
<gene>
    <name evidence="8" type="primary">crtI</name>
    <name evidence="8" type="ORF">D0433_00480</name>
    <name evidence="7" type="ORF">D0433_01610</name>
</gene>
<keyword evidence="4 5" id="KW-0560">Oxidoreductase</keyword>
<evidence type="ECO:0000313" key="9">
    <source>
        <dbReference type="Proteomes" id="UP000266389"/>
    </source>
</evidence>